<evidence type="ECO:0000313" key="1">
    <source>
        <dbReference type="EMBL" id="GAA2347528.1"/>
    </source>
</evidence>
<protein>
    <recommendedName>
        <fullName evidence="3">Transcriptional regulator</fullName>
    </recommendedName>
</protein>
<dbReference type="RefSeq" id="WP_344613472.1">
    <property type="nucleotide sequence ID" value="NZ_BAAARV010000025.1"/>
</dbReference>
<keyword evidence="2" id="KW-1185">Reference proteome</keyword>
<dbReference type="Proteomes" id="UP001501444">
    <property type="component" value="Unassembled WGS sequence"/>
</dbReference>
<accession>A0ABN3GAH0</accession>
<proteinExistence type="predicted"/>
<comment type="caution">
    <text evidence="1">The sequence shown here is derived from an EMBL/GenBank/DDBJ whole genome shotgun (WGS) entry which is preliminary data.</text>
</comment>
<gene>
    <name evidence="1" type="ORF">GCM10010170_035230</name>
</gene>
<reference evidence="1 2" key="1">
    <citation type="journal article" date="2019" name="Int. J. Syst. Evol. Microbiol.">
        <title>The Global Catalogue of Microorganisms (GCM) 10K type strain sequencing project: providing services to taxonomists for standard genome sequencing and annotation.</title>
        <authorList>
            <consortium name="The Broad Institute Genomics Platform"/>
            <consortium name="The Broad Institute Genome Sequencing Center for Infectious Disease"/>
            <person name="Wu L."/>
            <person name="Ma J."/>
        </authorList>
    </citation>
    <scope>NUCLEOTIDE SEQUENCE [LARGE SCALE GENOMIC DNA]</scope>
    <source>
        <strain evidence="1 2">JCM 3272</strain>
    </source>
</reference>
<name>A0ABN3GAH0_9ACTN</name>
<evidence type="ECO:0008006" key="3">
    <source>
        <dbReference type="Google" id="ProtNLM"/>
    </source>
</evidence>
<dbReference type="EMBL" id="BAAARV010000025">
    <property type="protein sequence ID" value="GAA2347528.1"/>
    <property type="molecule type" value="Genomic_DNA"/>
</dbReference>
<sequence>MTPPRPVGRAELEHPPWCDAENCPLELMAVGGRHQSREVRVHDDEGRARASVVLQQAAFGRLMVAMFSRTQSWDPHVARRLGEALVRMADMADAEQQTG</sequence>
<organism evidence="1 2">
    <name type="scientific">Dactylosporangium salmoneum</name>
    <dbReference type="NCBI Taxonomy" id="53361"/>
    <lineage>
        <taxon>Bacteria</taxon>
        <taxon>Bacillati</taxon>
        <taxon>Actinomycetota</taxon>
        <taxon>Actinomycetes</taxon>
        <taxon>Micromonosporales</taxon>
        <taxon>Micromonosporaceae</taxon>
        <taxon>Dactylosporangium</taxon>
    </lineage>
</organism>
<evidence type="ECO:0000313" key="2">
    <source>
        <dbReference type="Proteomes" id="UP001501444"/>
    </source>
</evidence>